<feature type="compositionally biased region" description="Basic and acidic residues" evidence="6">
    <location>
        <begin position="71"/>
        <end position="97"/>
    </location>
</feature>
<evidence type="ECO:0000313" key="8">
    <source>
        <dbReference type="EMBL" id="CEM37836.1"/>
    </source>
</evidence>
<evidence type="ECO:0000256" key="1">
    <source>
        <dbReference type="ARBA" id="ARBA00022679"/>
    </source>
</evidence>
<dbReference type="GO" id="GO:0004709">
    <property type="term" value="F:MAP kinase kinase kinase activity"/>
    <property type="evidence" value="ECO:0007669"/>
    <property type="project" value="TreeGrafter"/>
</dbReference>
<protein>
    <recommendedName>
        <fullName evidence="7">Protein kinase domain-containing protein</fullName>
    </recommendedName>
</protein>
<dbReference type="VEuPathDB" id="CryptoDB:Cvel_24428"/>
<feature type="compositionally biased region" description="Basic and acidic residues" evidence="6">
    <location>
        <begin position="326"/>
        <end position="335"/>
    </location>
</feature>
<feature type="region of interest" description="Disordered" evidence="6">
    <location>
        <begin position="62"/>
        <end position="420"/>
    </location>
</feature>
<dbReference type="PANTHER" id="PTHR48016:SF56">
    <property type="entry name" value="MAPKK KINASE"/>
    <property type="match status" value="1"/>
</dbReference>
<reference evidence="8" key="1">
    <citation type="submission" date="2014-11" db="EMBL/GenBank/DDBJ databases">
        <authorList>
            <person name="Otto D Thomas"/>
            <person name="Naeem Raeece"/>
        </authorList>
    </citation>
    <scope>NUCLEOTIDE SEQUENCE</scope>
</reference>
<dbReference type="AlphaFoldDB" id="A0A0G4H2I3"/>
<feature type="compositionally biased region" description="Basic and acidic residues" evidence="6">
    <location>
        <begin position="269"/>
        <end position="281"/>
    </location>
</feature>
<dbReference type="InterPro" id="IPR017441">
    <property type="entry name" value="Protein_kinase_ATP_BS"/>
</dbReference>
<sequence>MGESSGEKREEGPDEVYNAEKLWEFLYEYSGFDDLPIVVVEGTGFSSSAGVGDDKLSLAAVRGKARRKRISRSEERSSRRGREEERVQGNTEGREGTPDSSISACLREVAEASQVAREERQRERGGGEAAAKRGTRAMGGSDDFVYEEDDRIPPSQPSAVSASPVGSPSRERRREREREKEVDREKERERRKERGRESDKEKERKTDREGRTPKHRESEKEGQGEGEWKDEYESGRRHRSREGKEKKKRTEEEGGLKYNRGMTDEEEGERTNKRKGEKEKSSNSYTSSSPASTHLPNSPVRGRATGSEYEASSAGGTTRSLALMPKDNEEREGGQRRGWGVEGKETEFENTGDAEGEGTTRRVWGAHGDKEASPAPHSGPSSFFPAPASDSLTKFHSQTGGGPGEAEEEDEEEEEIEEGDLQLRDCIGEGAFGSVYRALDARNGNLVAVKVVSLLQTAAPSVGADWKSATAGTATRECRSLMAEINTLKELRHPNIVRYLGCFERNFPERRERQVNIVMEFVPGGTLRQLATSGGRGLRENLVRLYTKQLLEGLAFVHERHIIHRETSAQQCQSARGTPLWMPPEVFEARPYSFPADIWSLGCTVMEMLTGENPWTELGFTGTAVLFALCGVGQAG</sequence>
<organism evidence="8">
    <name type="scientific">Chromera velia CCMP2878</name>
    <dbReference type="NCBI Taxonomy" id="1169474"/>
    <lineage>
        <taxon>Eukaryota</taxon>
        <taxon>Sar</taxon>
        <taxon>Alveolata</taxon>
        <taxon>Colpodellida</taxon>
        <taxon>Chromeraceae</taxon>
        <taxon>Chromera</taxon>
    </lineage>
</organism>
<name>A0A0G4H2I3_9ALVE</name>
<gene>
    <name evidence="8" type="ORF">Cvel_24428</name>
</gene>
<feature type="compositionally biased region" description="Low complexity" evidence="6">
    <location>
        <begin position="157"/>
        <end position="168"/>
    </location>
</feature>
<feature type="compositionally biased region" description="Low complexity" evidence="6">
    <location>
        <begin position="282"/>
        <end position="292"/>
    </location>
</feature>
<feature type="compositionally biased region" description="Acidic residues" evidence="6">
    <location>
        <begin position="405"/>
        <end position="420"/>
    </location>
</feature>
<feature type="compositionally biased region" description="Low complexity" evidence="6">
    <location>
        <begin position="373"/>
        <end position="389"/>
    </location>
</feature>
<feature type="binding site" evidence="5">
    <location>
        <position position="450"/>
    </location>
    <ligand>
        <name>ATP</name>
        <dbReference type="ChEBI" id="CHEBI:30616"/>
    </ligand>
</feature>
<keyword evidence="2 5" id="KW-0547">Nucleotide-binding</keyword>
<dbReference type="GO" id="GO:0005737">
    <property type="term" value="C:cytoplasm"/>
    <property type="evidence" value="ECO:0007669"/>
    <property type="project" value="TreeGrafter"/>
</dbReference>
<dbReference type="InterPro" id="IPR050538">
    <property type="entry name" value="MAP_kinase_kinase_kinase"/>
</dbReference>
<feature type="compositionally biased region" description="Basic and acidic residues" evidence="6">
    <location>
        <begin position="169"/>
        <end position="235"/>
    </location>
</feature>
<dbReference type="PROSITE" id="PS50011">
    <property type="entry name" value="PROTEIN_KINASE_DOM"/>
    <property type="match status" value="1"/>
</dbReference>
<dbReference type="GO" id="GO:0005524">
    <property type="term" value="F:ATP binding"/>
    <property type="evidence" value="ECO:0007669"/>
    <property type="project" value="UniProtKB-UniRule"/>
</dbReference>
<dbReference type="InterPro" id="IPR011009">
    <property type="entry name" value="Kinase-like_dom_sf"/>
</dbReference>
<evidence type="ECO:0000259" key="7">
    <source>
        <dbReference type="PROSITE" id="PS50011"/>
    </source>
</evidence>
<dbReference type="PANTHER" id="PTHR48016">
    <property type="entry name" value="MAP KINASE KINASE KINASE SSK2-RELATED-RELATED"/>
    <property type="match status" value="1"/>
</dbReference>
<dbReference type="EMBL" id="CDMZ01001808">
    <property type="protein sequence ID" value="CEM37836.1"/>
    <property type="molecule type" value="Genomic_DNA"/>
</dbReference>
<proteinExistence type="predicted"/>
<feature type="domain" description="Protein kinase" evidence="7">
    <location>
        <begin position="421"/>
        <end position="636"/>
    </location>
</feature>
<dbReference type="Gene3D" id="1.10.510.10">
    <property type="entry name" value="Transferase(Phosphotransferase) domain 1"/>
    <property type="match status" value="2"/>
</dbReference>
<keyword evidence="1" id="KW-0808">Transferase</keyword>
<evidence type="ECO:0000256" key="6">
    <source>
        <dbReference type="SAM" id="MobiDB-lite"/>
    </source>
</evidence>
<dbReference type="InterPro" id="IPR000719">
    <property type="entry name" value="Prot_kinase_dom"/>
</dbReference>
<feature type="compositionally biased region" description="Basic and acidic residues" evidence="6">
    <location>
        <begin position="242"/>
        <end position="255"/>
    </location>
</feature>
<feature type="compositionally biased region" description="Basic and acidic residues" evidence="6">
    <location>
        <begin position="116"/>
        <end position="126"/>
    </location>
</feature>
<dbReference type="SUPFAM" id="SSF56112">
    <property type="entry name" value="Protein kinase-like (PK-like)"/>
    <property type="match status" value="1"/>
</dbReference>
<dbReference type="Pfam" id="PF00069">
    <property type="entry name" value="Pkinase"/>
    <property type="match status" value="2"/>
</dbReference>
<evidence type="ECO:0000256" key="3">
    <source>
        <dbReference type="ARBA" id="ARBA00022777"/>
    </source>
</evidence>
<accession>A0A0G4H2I3</accession>
<dbReference type="PROSITE" id="PS00107">
    <property type="entry name" value="PROTEIN_KINASE_ATP"/>
    <property type="match status" value="1"/>
</dbReference>
<keyword evidence="4 5" id="KW-0067">ATP-binding</keyword>
<evidence type="ECO:0000256" key="4">
    <source>
        <dbReference type="ARBA" id="ARBA00022840"/>
    </source>
</evidence>
<keyword evidence="3" id="KW-0418">Kinase</keyword>
<evidence type="ECO:0000256" key="5">
    <source>
        <dbReference type="PROSITE-ProRule" id="PRU10141"/>
    </source>
</evidence>
<evidence type="ECO:0000256" key="2">
    <source>
        <dbReference type="ARBA" id="ARBA00022741"/>
    </source>
</evidence>